<evidence type="ECO:0000313" key="2">
    <source>
        <dbReference type="Proteomes" id="UP000266723"/>
    </source>
</evidence>
<organism evidence="1 2">
    <name type="scientific">Brassica cretica</name>
    <name type="common">Mustard</name>
    <dbReference type="NCBI Taxonomy" id="69181"/>
    <lineage>
        <taxon>Eukaryota</taxon>
        <taxon>Viridiplantae</taxon>
        <taxon>Streptophyta</taxon>
        <taxon>Embryophyta</taxon>
        <taxon>Tracheophyta</taxon>
        <taxon>Spermatophyta</taxon>
        <taxon>Magnoliopsida</taxon>
        <taxon>eudicotyledons</taxon>
        <taxon>Gunneridae</taxon>
        <taxon>Pentapetalae</taxon>
        <taxon>rosids</taxon>
        <taxon>malvids</taxon>
        <taxon>Brassicales</taxon>
        <taxon>Brassicaceae</taxon>
        <taxon>Brassiceae</taxon>
        <taxon>Brassica</taxon>
    </lineage>
</organism>
<evidence type="ECO:0008006" key="3">
    <source>
        <dbReference type="Google" id="ProtNLM"/>
    </source>
</evidence>
<protein>
    <recommendedName>
        <fullName evidence="3">S1 motif domain-containing protein</fullName>
    </recommendedName>
</protein>
<name>A0ABQ7E651_BRACR</name>
<evidence type="ECO:0000313" key="1">
    <source>
        <dbReference type="EMBL" id="KAF3591744.1"/>
    </source>
</evidence>
<comment type="caution">
    <text evidence="1">The sequence shown here is derived from an EMBL/GenBank/DDBJ whole genome shotgun (WGS) entry which is preliminary data.</text>
</comment>
<accession>A0ABQ7E651</accession>
<keyword evidence="2" id="KW-1185">Reference proteome</keyword>
<proteinExistence type="predicted"/>
<sequence>MNTRPCRMVTSRYPAEGSVVMAKIDAIHSNNITISMLEYKNLKGRLLLSHDATCVDISRLGRVEPLKGFIADKREQYFLLTRSSVSLRNDSLVKTEHKPFLTKKK</sequence>
<gene>
    <name evidence="1" type="ORF">DY000_02027824</name>
</gene>
<dbReference type="Proteomes" id="UP000266723">
    <property type="component" value="Unassembled WGS sequence"/>
</dbReference>
<reference evidence="1 2" key="1">
    <citation type="journal article" date="2020" name="BMC Genomics">
        <title>Intraspecific diversification of the crop wild relative Brassica cretica Lam. using demographic model selection.</title>
        <authorList>
            <person name="Kioukis A."/>
            <person name="Michalopoulou V.A."/>
            <person name="Briers L."/>
            <person name="Pirintsos S."/>
            <person name="Studholme D.J."/>
            <person name="Pavlidis P."/>
            <person name="Sarris P.F."/>
        </authorList>
    </citation>
    <scope>NUCLEOTIDE SEQUENCE [LARGE SCALE GENOMIC DNA]</scope>
    <source>
        <strain evidence="2">cv. PFS-1207/04</strain>
    </source>
</reference>
<dbReference type="Gene3D" id="2.40.50.140">
    <property type="entry name" value="Nucleic acid-binding proteins"/>
    <property type="match status" value="1"/>
</dbReference>
<dbReference type="InterPro" id="IPR012340">
    <property type="entry name" value="NA-bd_OB-fold"/>
</dbReference>
<dbReference type="EMBL" id="QGKV02000299">
    <property type="protein sequence ID" value="KAF3591744.1"/>
    <property type="molecule type" value="Genomic_DNA"/>
</dbReference>